<keyword evidence="2 5" id="KW-0812">Transmembrane</keyword>
<dbReference type="PROSITE" id="PS50850">
    <property type="entry name" value="MFS"/>
    <property type="match status" value="1"/>
</dbReference>
<dbReference type="GO" id="GO:0005886">
    <property type="term" value="C:plasma membrane"/>
    <property type="evidence" value="ECO:0007669"/>
    <property type="project" value="TreeGrafter"/>
</dbReference>
<feature type="domain" description="Major facilitator superfamily (MFS) profile" evidence="6">
    <location>
        <begin position="1"/>
        <end position="439"/>
    </location>
</feature>
<organism evidence="7 8">
    <name type="scientific">Methanochimaera problematica</name>
    <dbReference type="NCBI Taxonomy" id="2609417"/>
    <lineage>
        <taxon>Archaea</taxon>
        <taxon>Methanobacteriati</taxon>
        <taxon>Methanobacteriota</taxon>
        <taxon>Stenosarchaea group</taxon>
        <taxon>Methanomicrobia</taxon>
        <taxon>Methanomicrobiales</taxon>
        <taxon>Methanomicrobiaceae</taxon>
        <taxon>Methanochimaera</taxon>
    </lineage>
</organism>
<dbReference type="InterPro" id="IPR036259">
    <property type="entry name" value="MFS_trans_sf"/>
</dbReference>
<dbReference type="Proteomes" id="UP001301797">
    <property type="component" value="Chromosome"/>
</dbReference>
<feature type="transmembrane region" description="Helical" evidence="5">
    <location>
        <begin position="201"/>
        <end position="220"/>
    </location>
</feature>
<keyword evidence="3 5" id="KW-1133">Transmembrane helix</keyword>
<evidence type="ECO:0000259" key="6">
    <source>
        <dbReference type="PROSITE" id="PS50850"/>
    </source>
</evidence>
<dbReference type="GO" id="GO:0022857">
    <property type="term" value="F:transmembrane transporter activity"/>
    <property type="evidence" value="ECO:0007669"/>
    <property type="project" value="InterPro"/>
</dbReference>
<accession>A0AA97I4L2</accession>
<keyword evidence="4 5" id="KW-0472">Membrane</keyword>
<dbReference type="EMBL" id="CP043875">
    <property type="protein sequence ID" value="WOF17051.1"/>
    <property type="molecule type" value="Genomic_DNA"/>
</dbReference>
<keyword evidence="8" id="KW-1185">Reference proteome</keyword>
<feature type="transmembrane region" description="Helical" evidence="5">
    <location>
        <begin position="20"/>
        <end position="42"/>
    </location>
</feature>
<feature type="transmembrane region" description="Helical" evidence="5">
    <location>
        <begin position="278"/>
        <end position="301"/>
    </location>
</feature>
<evidence type="ECO:0000256" key="2">
    <source>
        <dbReference type="ARBA" id="ARBA00022692"/>
    </source>
</evidence>
<feature type="transmembrane region" description="Helical" evidence="5">
    <location>
        <begin position="112"/>
        <end position="136"/>
    </location>
</feature>
<dbReference type="PANTHER" id="PTHR23501:SF192">
    <property type="entry name" value="TRANSPORTER"/>
    <property type="match status" value="1"/>
</dbReference>
<dbReference type="Gene3D" id="1.20.1250.20">
    <property type="entry name" value="MFS general substrate transporter like domains"/>
    <property type="match status" value="1"/>
</dbReference>
<feature type="transmembrane region" description="Helical" evidence="5">
    <location>
        <begin position="175"/>
        <end position="195"/>
    </location>
</feature>
<dbReference type="InterPro" id="IPR011701">
    <property type="entry name" value="MFS"/>
</dbReference>
<sequence>MMSESMLVAALPNIEHEFAASGIFVAWILPVVLLVGAALSPFFGTLGDAFGRKWVLAICLLFYVAGVMFAGFAWDIWSLLVFRAMQGIGIAASPIAYALVSEQFPVHKIPFGISVLAASYGAGTFAGIFIGSYIINYLGWRWTYYLLTPVVIAHLLAIILMVRPSVHTFKKEIDWKGAFALLMTMFFLMLAMSVVYEDGIWSYNSAIPVILCIIAGYIFVKTEKTAIMPAIDIAMLKKPVIILISLTAFIVNCATFMLIQAMPFVVQAPTGLFMEERFVGLIMIPGSIADMIASPLCGAWMRRRSAKIPLYTGSLMMVAAPLCFILFPLSLSLLAVVWMLFSGGMGIVATAYMIITINSVPSERTAGATGLLHSGINIGGMLGPIIAGIFLAAYSFETYIAGELWVVPESTAYNLIFGLGLLMAVAVFVLVLMIIRQISANSKTTKELSGI</sequence>
<feature type="transmembrane region" description="Helical" evidence="5">
    <location>
        <begin position="80"/>
        <end position="100"/>
    </location>
</feature>
<gene>
    <name evidence="7" type="ORF">F1737_10360</name>
</gene>
<feature type="transmembrane region" description="Helical" evidence="5">
    <location>
        <begin position="376"/>
        <end position="396"/>
    </location>
</feature>
<dbReference type="GeneID" id="85230575"/>
<feature type="transmembrane region" description="Helical" evidence="5">
    <location>
        <begin position="54"/>
        <end position="74"/>
    </location>
</feature>
<feature type="transmembrane region" description="Helical" evidence="5">
    <location>
        <begin position="416"/>
        <end position="435"/>
    </location>
</feature>
<evidence type="ECO:0000256" key="3">
    <source>
        <dbReference type="ARBA" id="ARBA00022989"/>
    </source>
</evidence>
<reference evidence="7 8" key="1">
    <citation type="submission" date="2019-09" db="EMBL/GenBank/DDBJ databases">
        <title>The complete genome of Methanoplanus sp. FWC-SCC4.</title>
        <authorList>
            <person name="Chen S.-C."/>
            <person name="Zhou Y.-Z."/>
            <person name="Lai M.-C."/>
        </authorList>
    </citation>
    <scope>NUCLEOTIDE SEQUENCE [LARGE SCALE GENOMIC DNA]</scope>
    <source>
        <strain evidence="7 8">FWC-SCC4</strain>
    </source>
</reference>
<proteinExistence type="predicted"/>
<evidence type="ECO:0000313" key="7">
    <source>
        <dbReference type="EMBL" id="WOF17051.1"/>
    </source>
</evidence>
<dbReference type="PANTHER" id="PTHR23501">
    <property type="entry name" value="MAJOR FACILITATOR SUPERFAMILY"/>
    <property type="match status" value="1"/>
</dbReference>
<dbReference type="KEGG" id="mefw:F1737_10360"/>
<dbReference type="RefSeq" id="WP_408669658.1">
    <property type="nucleotide sequence ID" value="NZ_CP043875.1"/>
</dbReference>
<dbReference type="Gene3D" id="1.20.1720.10">
    <property type="entry name" value="Multidrug resistance protein D"/>
    <property type="match status" value="1"/>
</dbReference>
<dbReference type="AlphaFoldDB" id="A0AA97I4L2"/>
<evidence type="ECO:0000256" key="4">
    <source>
        <dbReference type="ARBA" id="ARBA00023136"/>
    </source>
</evidence>
<dbReference type="Pfam" id="PF07690">
    <property type="entry name" value="MFS_1"/>
    <property type="match status" value="1"/>
</dbReference>
<feature type="transmembrane region" description="Helical" evidence="5">
    <location>
        <begin position="333"/>
        <end position="355"/>
    </location>
</feature>
<feature type="transmembrane region" description="Helical" evidence="5">
    <location>
        <begin position="142"/>
        <end position="163"/>
    </location>
</feature>
<feature type="transmembrane region" description="Helical" evidence="5">
    <location>
        <begin position="308"/>
        <end position="327"/>
    </location>
</feature>
<evidence type="ECO:0000313" key="8">
    <source>
        <dbReference type="Proteomes" id="UP001301797"/>
    </source>
</evidence>
<comment type="subcellular location">
    <subcellularLocation>
        <location evidence="1">Membrane</location>
        <topology evidence="1">Multi-pass membrane protein</topology>
    </subcellularLocation>
</comment>
<protein>
    <submittedName>
        <fullName evidence="7">MFS transporter</fullName>
    </submittedName>
</protein>
<evidence type="ECO:0000256" key="1">
    <source>
        <dbReference type="ARBA" id="ARBA00004141"/>
    </source>
</evidence>
<name>A0AA97I4L2_9EURY</name>
<evidence type="ECO:0000256" key="5">
    <source>
        <dbReference type="SAM" id="Phobius"/>
    </source>
</evidence>
<dbReference type="CDD" id="cd17504">
    <property type="entry name" value="MFS_MMR_MDR_like"/>
    <property type="match status" value="1"/>
</dbReference>
<dbReference type="SUPFAM" id="SSF103473">
    <property type="entry name" value="MFS general substrate transporter"/>
    <property type="match status" value="1"/>
</dbReference>
<feature type="transmembrane region" description="Helical" evidence="5">
    <location>
        <begin position="240"/>
        <end position="266"/>
    </location>
</feature>
<dbReference type="InterPro" id="IPR020846">
    <property type="entry name" value="MFS_dom"/>
</dbReference>